<dbReference type="Pfam" id="PF08338">
    <property type="entry name" value="DUF1731"/>
    <property type="match status" value="1"/>
</dbReference>
<dbReference type="NCBIfam" id="TIGR01777">
    <property type="entry name" value="yfcH"/>
    <property type="match status" value="1"/>
</dbReference>
<gene>
    <name evidence="4" type="ORF">BJ983_002002</name>
</gene>
<comment type="similarity">
    <text evidence="1">Belongs to the NAD(P)-dependent epimerase/dehydratase family. SDR39U1 subfamily.</text>
</comment>
<dbReference type="AlphaFoldDB" id="A0A7Y9DUS5"/>
<dbReference type="RefSeq" id="WP_179793659.1">
    <property type="nucleotide sequence ID" value="NZ_BAABHP010000007.1"/>
</dbReference>
<dbReference type="Proteomes" id="UP000535890">
    <property type="component" value="Unassembled WGS sequence"/>
</dbReference>
<dbReference type="EMBL" id="JACCBN010000001">
    <property type="protein sequence ID" value="NYD35900.1"/>
    <property type="molecule type" value="Genomic_DNA"/>
</dbReference>
<dbReference type="InterPro" id="IPR001509">
    <property type="entry name" value="Epimerase_deHydtase"/>
</dbReference>
<dbReference type="SUPFAM" id="SSF51735">
    <property type="entry name" value="NAD(P)-binding Rossmann-fold domains"/>
    <property type="match status" value="1"/>
</dbReference>
<organism evidence="4 5">
    <name type="scientific">Actinomycetospora corticicola</name>
    <dbReference type="NCBI Taxonomy" id="663602"/>
    <lineage>
        <taxon>Bacteria</taxon>
        <taxon>Bacillati</taxon>
        <taxon>Actinomycetota</taxon>
        <taxon>Actinomycetes</taxon>
        <taxon>Pseudonocardiales</taxon>
        <taxon>Pseudonocardiaceae</taxon>
        <taxon>Actinomycetospora</taxon>
    </lineage>
</organism>
<keyword evidence="5" id="KW-1185">Reference proteome</keyword>
<dbReference type="Pfam" id="PF01370">
    <property type="entry name" value="Epimerase"/>
    <property type="match status" value="1"/>
</dbReference>
<feature type="domain" description="DUF1731" evidence="3">
    <location>
        <begin position="246"/>
        <end position="292"/>
    </location>
</feature>
<evidence type="ECO:0008006" key="6">
    <source>
        <dbReference type="Google" id="ProtNLM"/>
    </source>
</evidence>
<protein>
    <recommendedName>
        <fullName evidence="6">TIGR01777 family protein</fullName>
    </recommendedName>
</protein>
<sequence length="295" mass="31052">MRVVISGSSGLIGTALVPHLRSAGHEVVRLVRRTPQAPDERGWDPPSGRIDDGALEGADAVINLSGAGIGDKRWSGAYKQELRDSRTIPTDVLARAVAAHGIPTFISGSAVGFYGDTGQVAVDETGARGRGFLADLVRDWENATAPAAEAGARVVLIRTGLVLSHSGGLMGRIKPIFTFGLGGRLGSGEQYWPWISLDDEVGAITHALEHDTVVGPLNATGPAPVTNAEFTKVMAATVHRPAPWMVPGFAMRAVLGEFADEGVLVSQRVLPGVLEREGYTFQHQTVQAALAAVLE</sequence>
<dbReference type="PANTHER" id="PTHR11092">
    <property type="entry name" value="SUGAR NUCLEOTIDE EPIMERASE RELATED"/>
    <property type="match status" value="1"/>
</dbReference>
<reference evidence="4 5" key="1">
    <citation type="submission" date="2020-07" db="EMBL/GenBank/DDBJ databases">
        <title>Sequencing the genomes of 1000 actinobacteria strains.</title>
        <authorList>
            <person name="Klenk H.-P."/>
        </authorList>
    </citation>
    <scope>NUCLEOTIDE SEQUENCE [LARGE SCALE GENOMIC DNA]</scope>
    <source>
        <strain evidence="4 5">DSM 45772</strain>
    </source>
</reference>
<name>A0A7Y9DUS5_9PSEU</name>
<feature type="domain" description="NAD-dependent epimerase/dehydratase" evidence="2">
    <location>
        <begin position="3"/>
        <end position="210"/>
    </location>
</feature>
<evidence type="ECO:0000313" key="4">
    <source>
        <dbReference type="EMBL" id="NYD35900.1"/>
    </source>
</evidence>
<dbReference type="Gene3D" id="3.40.50.720">
    <property type="entry name" value="NAD(P)-binding Rossmann-like Domain"/>
    <property type="match status" value="1"/>
</dbReference>
<dbReference type="InterPro" id="IPR010099">
    <property type="entry name" value="SDR39U1"/>
</dbReference>
<proteinExistence type="inferred from homology"/>
<evidence type="ECO:0000256" key="1">
    <source>
        <dbReference type="ARBA" id="ARBA00009353"/>
    </source>
</evidence>
<accession>A0A7Y9DUS5</accession>
<evidence type="ECO:0000259" key="2">
    <source>
        <dbReference type="Pfam" id="PF01370"/>
    </source>
</evidence>
<evidence type="ECO:0000259" key="3">
    <source>
        <dbReference type="Pfam" id="PF08338"/>
    </source>
</evidence>
<evidence type="ECO:0000313" key="5">
    <source>
        <dbReference type="Proteomes" id="UP000535890"/>
    </source>
</evidence>
<dbReference type="PANTHER" id="PTHR11092:SF0">
    <property type="entry name" value="EPIMERASE FAMILY PROTEIN SDR39U1"/>
    <property type="match status" value="1"/>
</dbReference>
<dbReference type="InterPro" id="IPR036291">
    <property type="entry name" value="NAD(P)-bd_dom_sf"/>
</dbReference>
<dbReference type="InterPro" id="IPR013549">
    <property type="entry name" value="DUF1731"/>
</dbReference>
<comment type="caution">
    <text evidence="4">The sequence shown here is derived from an EMBL/GenBank/DDBJ whole genome shotgun (WGS) entry which is preliminary data.</text>
</comment>